<evidence type="ECO:0000259" key="1">
    <source>
        <dbReference type="PROSITE" id="PS51186"/>
    </source>
</evidence>
<evidence type="ECO:0000313" key="2">
    <source>
        <dbReference type="EMBL" id="MBK1617544.1"/>
    </source>
</evidence>
<proteinExistence type="predicted"/>
<dbReference type="Pfam" id="PF00583">
    <property type="entry name" value="Acetyltransf_1"/>
    <property type="match status" value="1"/>
</dbReference>
<dbReference type="PROSITE" id="PS51186">
    <property type="entry name" value="GNAT"/>
    <property type="match status" value="1"/>
</dbReference>
<dbReference type="Gene3D" id="3.40.630.90">
    <property type="match status" value="1"/>
</dbReference>
<gene>
    <name evidence="2" type="ORF">CKO42_03565</name>
</gene>
<sequence>MTNALNIRQMTHAEVNELIHWAQLEGWNPGLHDAELFWTTDPDAFIAADLNGELIGGGVITSYSGEFGFMGLFILRPEFRGLRLGHQLWQALCERLPVRLRQGAAIGLDGVFNMQDYYARGGFVFSHRNIRFRGEFGAKLGQQLGDDLIGESGGAQVGAASAKAASHVQDDSHSSTLMPLTEIPFDSLLAYDRTCFPAPRPGFLKGWITQQDGLALGLLRDGALSGFGVTRRCVEGYKIGPLFADDAEAAQTLFTPLAAFAGDHPIFIDAPENNPAALALVQRHGMVEVFGCARMYLGAVPDIAHQQIFGVTSFELG</sequence>
<dbReference type="PANTHER" id="PTHR47237">
    <property type="entry name" value="SLL0310 PROTEIN"/>
    <property type="match status" value="1"/>
</dbReference>
<evidence type="ECO:0000313" key="3">
    <source>
        <dbReference type="Proteomes" id="UP001138768"/>
    </source>
</evidence>
<dbReference type="InterPro" id="IPR041496">
    <property type="entry name" value="YitH/HolE_GNAT"/>
</dbReference>
<dbReference type="SUPFAM" id="SSF55729">
    <property type="entry name" value="Acyl-CoA N-acyltransferases (Nat)"/>
    <property type="match status" value="1"/>
</dbReference>
<organism evidence="2 3">
    <name type="scientific">Lamprobacter modestohalophilus</name>
    <dbReference type="NCBI Taxonomy" id="1064514"/>
    <lineage>
        <taxon>Bacteria</taxon>
        <taxon>Pseudomonadati</taxon>
        <taxon>Pseudomonadota</taxon>
        <taxon>Gammaproteobacteria</taxon>
        <taxon>Chromatiales</taxon>
        <taxon>Chromatiaceae</taxon>
        <taxon>Lamprobacter</taxon>
    </lineage>
</organism>
<dbReference type="EMBL" id="NRRY01000003">
    <property type="protein sequence ID" value="MBK1617544.1"/>
    <property type="molecule type" value="Genomic_DNA"/>
</dbReference>
<dbReference type="GO" id="GO:0016747">
    <property type="term" value="F:acyltransferase activity, transferring groups other than amino-acyl groups"/>
    <property type="evidence" value="ECO:0007669"/>
    <property type="project" value="InterPro"/>
</dbReference>
<dbReference type="Proteomes" id="UP001138768">
    <property type="component" value="Unassembled WGS sequence"/>
</dbReference>
<dbReference type="InterPro" id="IPR016181">
    <property type="entry name" value="Acyl_CoA_acyltransferase"/>
</dbReference>
<dbReference type="Pfam" id="PF18014">
    <property type="entry name" value="Acetyltransf_18"/>
    <property type="match status" value="1"/>
</dbReference>
<dbReference type="CDD" id="cd04301">
    <property type="entry name" value="NAT_SF"/>
    <property type="match status" value="1"/>
</dbReference>
<keyword evidence="3" id="KW-1185">Reference proteome</keyword>
<dbReference type="PANTHER" id="PTHR47237:SF1">
    <property type="entry name" value="SLL0310 PROTEIN"/>
    <property type="match status" value="1"/>
</dbReference>
<accession>A0A9X0W5V3</accession>
<dbReference type="Gene3D" id="3.40.630.30">
    <property type="match status" value="1"/>
</dbReference>
<feature type="domain" description="N-acetyltransferase" evidence="1">
    <location>
        <begin position="5"/>
        <end position="145"/>
    </location>
</feature>
<dbReference type="InterPro" id="IPR052729">
    <property type="entry name" value="Acyl/Acetyltrans_Enzymes"/>
</dbReference>
<dbReference type="RefSeq" id="WP_242479083.1">
    <property type="nucleotide sequence ID" value="NZ_NRRY01000003.1"/>
</dbReference>
<comment type="caution">
    <text evidence="2">The sequence shown here is derived from an EMBL/GenBank/DDBJ whole genome shotgun (WGS) entry which is preliminary data.</text>
</comment>
<name>A0A9X0W5V3_9GAMM</name>
<protein>
    <submittedName>
        <fullName evidence="2">GNAT family N-acetyltransferase</fullName>
    </submittedName>
</protein>
<dbReference type="AlphaFoldDB" id="A0A9X0W5V3"/>
<reference evidence="2 3" key="1">
    <citation type="journal article" date="2020" name="Microorganisms">
        <title>Osmotic Adaptation and Compatible Solute Biosynthesis of Phototrophic Bacteria as Revealed from Genome Analyses.</title>
        <authorList>
            <person name="Imhoff J.F."/>
            <person name="Rahn T."/>
            <person name="Kunzel S."/>
            <person name="Keller A."/>
            <person name="Neulinger S.C."/>
        </authorList>
    </citation>
    <scope>NUCLEOTIDE SEQUENCE [LARGE SCALE GENOMIC DNA]</scope>
    <source>
        <strain evidence="2 3">DSM 25653</strain>
    </source>
</reference>
<dbReference type="InterPro" id="IPR000182">
    <property type="entry name" value="GNAT_dom"/>
</dbReference>